<dbReference type="Proteomes" id="UP001419268">
    <property type="component" value="Unassembled WGS sequence"/>
</dbReference>
<feature type="domain" description="C2H2-type" evidence="3">
    <location>
        <begin position="315"/>
        <end position="342"/>
    </location>
</feature>
<dbReference type="GO" id="GO:0008270">
    <property type="term" value="F:zinc ion binding"/>
    <property type="evidence" value="ECO:0007669"/>
    <property type="project" value="UniProtKB-KW"/>
</dbReference>
<proteinExistence type="predicted"/>
<feature type="region of interest" description="Disordered" evidence="2">
    <location>
        <begin position="137"/>
        <end position="186"/>
    </location>
</feature>
<keyword evidence="1" id="KW-0863">Zinc-finger</keyword>
<dbReference type="PANTHER" id="PTHR46326">
    <property type="entry name" value="ZINC FINGER PROTEIN ZAT1-RELATED"/>
    <property type="match status" value="1"/>
</dbReference>
<feature type="domain" description="C2H2-type" evidence="3">
    <location>
        <begin position="4"/>
        <end position="26"/>
    </location>
</feature>
<dbReference type="Gene3D" id="3.30.160.60">
    <property type="entry name" value="Classic Zinc Finger"/>
    <property type="match status" value="1"/>
</dbReference>
<dbReference type="PANTHER" id="PTHR46326:SF2">
    <property type="entry name" value="ZINC FINGER PROTEIN ZAT1-RELATED"/>
    <property type="match status" value="1"/>
</dbReference>
<evidence type="ECO:0000259" key="3">
    <source>
        <dbReference type="PROSITE" id="PS50157"/>
    </source>
</evidence>
<evidence type="ECO:0000313" key="4">
    <source>
        <dbReference type="EMBL" id="KAK9148247.1"/>
    </source>
</evidence>
<keyword evidence="1" id="KW-0479">Metal-binding</keyword>
<keyword evidence="1" id="KW-0862">Zinc</keyword>
<dbReference type="InterPro" id="IPR036236">
    <property type="entry name" value="Znf_C2H2_sf"/>
</dbReference>
<dbReference type="PROSITE" id="PS00028">
    <property type="entry name" value="ZINC_FINGER_C2H2_1"/>
    <property type="match status" value="3"/>
</dbReference>
<dbReference type="Pfam" id="PF13912">
    <property type="entry name" value="zf-C2H2_6"/>
    <property type="match status" value="3"/>
</dbReference>
<evidence type="ECO:0000256" key="1">
    <source>
        <dbReference type="PROSITE-ProRule" id="PRU00042"/>
    </source>
</evidence>
<feature type="region of interest" description="Disordered" evidence="2">
    <location>
        <begin position="26"/>
        <end position="65"/>
    </location>
</feature>
<protein>
    <recommendedName>
        <fullName evidence="3">C2H2-type domain-containing protein</fullName>
    </recommendedName>
</protein>
<comment type="caution">
    <text evidence="4">The sequence shown here is derived from an EMBL/GenBank/DDBJ whole genome shotgun (WGS) entry which is preliminary data.</text>
</comment>
<gene>
    <name evidence="4" type="ORF">Scep_007004</name>
</gene>
<accession>A0AAP0KBL6</accession>
<dbReference type="EMBL" id="JBBNAG010000003">
    <property type="protein sequence ID" value="KAK9148247.1"/>
    <property type="molecule type" value="Genomic_DNA"/>
</dbReference>
<feature type="compositionally biased region" description="Acidic residues" evidence="2">
    <location>
        <begin position="219"/>
        <end position="238"/>
    </location>
</feature>
<dbReference type="SUPFAM" id="SSF57667">
    <property type="entry name" value="beta-beta-alpha zinc fingers"/>
    <property type="match status" value="1"/>
</dbReference>
<dbReference type="GO" id="GO:0006355">
    <property type="term" value="P:regulation of DNA-templated transcription"/>
    <property type="evidence" value="ECO:0007669"/>
    <property type="project" value="InterPro"/>
</dbReference>
<dbReference type="InterPro" id="IPR013087">
    <property type="entry name" value="Znf_C2H2_type"/>
</dbReference>
<feature type="compositionally biased region" description="Pro residues" evidence="2">
    <location>
        <begin position="31"/>
        <end position="46"/>
    </location>
</feature>
<feature type="compositionally biased region" description="Low complexity" evidence="2">
    <location>
        <begin position="50"/>
        <end position="60"/>
    </location>
</feature>
<evidence type="ECO:0000313" key="5">
    <source>
        <dbReference type="Proteomes" id="UP001419268"/>
    </source>
</evidence>
<feature type="compositionally biased region" description="Basic residues" evidence="2">
    <location>
        <begin position="113"/>
        <end position="123"/>
    </location>
</feature>
<dbReference type="AlphaFoldDB" id="A0AAP0KBL6"/>
<evidence type="ECO:0000256" key="2">
    <source>
        <dbReference type="SAM" id="MobiDB-lite"/>
    </source>
</evidence>
<dbReference type="SMART" id="SM00355">
    <property type="entry name" value="ZnF_C2H2"/>
    <property type="match status" value="3"/>
</dbReference>
<sequence length="399" mass="44455">MERRTCKLCFKSFSNGRALGGHMRSHMAALQPPPPPEQPPPPPPPRYTIESASSSSTSSSSEEEEIKAAMLSYGLRENPKKSFRLVDPEFSFVDAGSVVVQDRESETESSKNPSRRRSKRTRKSGAVAPLFLLRHQHHQYRHQQQQQRQQQQQQQQQNKKPKLVSIPKRDLIVEPEPVSSVSDTTPEEDVARCLMMLSRGVWARKSVLEHEAGERSIDESYDEDDNNEEDEEHEEDGGGEIKLGGGNKSKAKYQCGTCKKVFRSYQALGGHRASHKKIRCTSSSSVVAEAHRYTRQVENQNPGIADMGGEDRRAHECRVCFRVFGSGQALGGHKRSHLSGSATTTTTTSIISLTTRKANSTKFADNLIDLNLPAPIEDDDMSQIELSAVSDAEFVDPIK</sequence>
<name>A0AAP0KBL6_9MAGN</name>
<organism evidence="4 5">
    <name type="scientific">Stephania cephalantha</name>
    <dbReference type="NCBI Taxonomy" id="152367"/>
    <lineage>
        <taxon>Eukaryota</taxon>
        <taxon>Viridiplantae</taxon>
        <taxon>Streptophyta</taxon>
        <taxon>Embryophyta</taxon>
        <taxon>Tracheophyta</taxon>
        <taxon>Spermatophyta</taxon>
        <taxon>Magnoliopsida</taxon>
        <taxon>Ranunculales</taxon>
        <taxon>Menispermaceae</taxon>
        <taxon>Menispermoideae</taxon>
        <taxon>Cissampelideae</taxon>
        <taxon>Stephania</taxon>
    </lineage>
</organism>
<keyword evidence="5" id="KW-1185">Reference proteome</keyword>
<feature type="compositionally biased region" description="Low complexity" evidence="2">
    <location>
        <begin position="142"/>
        <end position="157"/>
    </location>
</feature>
<dbReference type="InterPro" id="IPR044303">
    <property type="entry name" value="ZAT1/4/9"/>
</dbReference>
<feature type="region of interest" description="Disordered" evidence="2">
    <location>
        <begin position="99"/>
        <end position="125"/>
    </location>
</feature>
<feature type="domain" description="C2H2-type" evidence="3">
    <location>
        <begin position="253"/>
        <end position="280"/>
    </location>
</feature>
<dbReference type="PROSITE" id="PS50157">
    <property type="entry name" value="ZINC_FINGER_C2H2_2"/>
    <property type="match status" value="3"/>
</dbReference>
<feature type="region of interest" description="Disordered" evidence="2">
    <location>
        <begin position="210"/>
        <end position="248"/>
    </location>
</feature>
<reference evidence="4 5" key="1">
    <citation type="submission" date="2024-01" db="EMBL/GenBank/DDBJ databases">
        <title>Genome assemblies of Stephania.</title>
        <authorList>
            <person name="Yang L."/>
        </authorList>
    </citation>
    <scope>NUCLEOTIDE SEQUENCE [LARGE SCALE GENOMIC DNA]</scope>
    <source>
        <strain evidence="4">JXDWG</strain>
        <tissue evidence="4">Leaf</tissue>
    </source>
</reference>